<dbReference type="AlphaFoldDB" id="E7QMW5"/>
<accession>E7QMW5</accession>
<dbReference type="Proteomes" id="UP000003751">
    <property type="component" value="Unassembled WGS sequence"/>
</dbReference>
<organism evidence="1 2">
    <name type="scientific">Haladaptatus paucihalophilus DX253</name>
    <dbReference type="NCBI Taxonomy" id="797209"/>
    <lineage>
        <taxon>Archaea</taxon>
        <taxon>Methanobacteriati</taxon>
        <taxon>Methanobacteriota</taxon>
        <taxon>Stenosarchaea group</taxon>
        <taxon>Halobacteria</taxon>
        <taxon>Halobacteriales</taxon>
        <taxon>Haladaptataceae</taxon>
        <taxon>Haladaptatus</taxon>
    </lineage>
</organism>
<dbReference type="EMBL" id="AEMG01000002">
    <property type="protein sequence ID" value="EFW93760.1"/>
    <property type="molecule type" value="Genomic_DNA"/>
</dbReference>
<dbReference type="PATRIC" id="fig|797209.4.peg.267"/>
<sequence>MGPTIGREEDDVLDLDLDDVEVPFEPVDVLGTEHEDDTLTVYTVTGGGASLVLSVEEPSRTRSTPVADTDLTAPLRTGLSYLFRDGIRTVRVRIPPESATDALSSLGTASSYRYDELSFTASVEN</sequence>
<proteinExistence type="predicted"/>
<comment type="caution">
    <text evidence="1">The sequence shown here is derived from an EMBL/GenBank/DDBJ whole genome shotgun (WGS) entry which is preliminary data.</text>
</comment>
<name>E7QMW5_HALPU</name>
<gene>
    <name evidence="1" type="ORF">ZOD2009_01415</name>
</gene>
<evidence type="ECO:0000313" key="1">
    <source>
        <dbReference type="EMBL" id="EFW93760.1"/>
    </source>
</evidence>
<protein>
    <submittedName>
        <fullName evidence="1">Uncharacterized protein</fullName>
    </submittedName>
</protein>
<dbReference type="OrthoDB" id="248148at2157"/>
<dbReference type="RefSeq" id="WP_007976312.1">
    <property type="nucleotide sequence ID" value="NZ_AEMG01000002.1"/>
</dbReference>
<reference evidence="1 2" key="1">
    <citation type="journal article" date="2014" name="ISME J.">
        <title>Trehalose/2-sulfotrehalose biosynthesis and glycine-betaine uptake are widely spread mechanisms for osmoadaptation in the Halobacteriales.</title>
        <authorList>
            <person name="Youssef N.H."/>
            <person name="Savage-Ashlock K.N."/>
            <person name="McCully A.L."/>
            <person name="Luedtke B."/>
            <person name="Shaw E.I."/>
            <person name="Hoff W.D."/>
            <person name="Elshahed M.S."/>
        </authorList>
    </citation>
    <scope>NUCLEOTIDE SEQUENCE [LARGE SCALE GENOMIC DNA]</scope>
    <source>
        <strain evidence="1 2">DX253</strain>
    </source>
</reference>
<evidence type="ECO:0000313" key="2">
    <source>
        <dbReference type="Proteomes" id="UP000003751"/>
    </source>
</evidence>